<evidence type="ECO:0000313" key="1">
    <source>
        <dbReference type="EMBL" id="AOZ95475.1"/>
    </source>
</evidence>
<reference evidence="2" key="1">
    <citation type="submission" date="2016-10" db="EMBL/GenBank/DDBJ databases">
        <title>The complete genome sequence of the rumen bacterium Butyrivibrio hungatei MB2003.</title>
        <authorList>
            <person name="Palevich N."/>
            <person name="Kelly W.J."/>
            <person name="Leahy S.C."/>
            <person name="Altermann E."/>
            <person name="Rakonjac J."/>
            <person name="Attwood G.T."/>
        </authorList>
    </citation>
    <scope>NUCLEOTIDE SEQUENCE [LARGE SCALE GENOMIC DNA]</scope>
    <source>
        <strain evidence="2">MB2003</strain>
    </source>
</reference>
<organism evidence="1 2">
    <name type="scientific">Butyrivibrio hungatei</name>
    <dbReference type="NCBI Taxonomy" id="185008"/>
    <lineage>
        <taxon>Bacteria</taxon>
        <taxon>Bacillati</taxon>
        <taxon>Bacillota</taxon>
        <taxon>Clostridia</taxon>
        <taxon>Lachnospirales</taxon>
        <taxon>Lachnospiraceae</taxon>
        <taxon>Butyrivibrio</taxon>
    </lineage>
</organism>
<protein>
    <submittedName>
        <fullName evidence="1">Glycosyl transferase GT4 family</fullName>
    </submittedName>
</protein>
<dbReference type="GO" id="GO:0016740">
    <property type="term" value="F:transferase activity"/>
    <property type="evidence" value="ECO:0007669"/>
    <property type="project" value="UniProtKB-KW"/>
</dbReference>
<keyword evidence="1" id="KW-0808">Transferase</keyword>
<dbReference type="Gene3D" id="3.40.50.2000">
    <property type="entry name" value="Glycogen Phosphorylase B"/>
    <property type="match status" value="1"/>
</dbReference>
<dbReference type="AlphaFoldDB" id="A0A1D9NZV4"/>
<dbReference type="EMBL" id="CP017831">
    <property type="protein sequence ID" value="AOZ95475.1"/>
    <property type="molecule type" value="Genomic_DNA"/>
</dbReference>
<name>A0A1D9NZV4_9FIRM</name>
<evidence type="ECO:0000313" key="2">
    <source>
        <dbReference type="Proteomes" id="UP000179284"/>
    </source>
</evidence>
<proteinExistence type="predicted"/>
<dbReference type="KEGG" id="bhu:bhn_I0441"/>
<keyword evidence="2" id="KW-1185">Reference proteome</keyword>
<dbReference type="SUPFAM" id="SSF53756">
    <property type="entry name" value="UDP-Glycosyltransferase/glycogen phosphorylase"/>
    <property type="match status" value="1"/>
</dbReference>
<gene>
    <name evidence="1" type="ORF">bhn_I0441</name>
</gene>
<accession>A0A1D9NZV4</accession>
<sequence length="380" mass="43777">MNLVRRIINKAVMISRGNEEQFKIVNDKSYPWIFISYISDPFFHKNDEKYIRQHQNMQEVLVMADVFGKLGFNVWVMHYCSRKKIPSIPFSMIFGEGNNFVRACRKNENAIKVFYGTSAYYKYRNEKIREMTDSFNRDFSSDLDYMRLVEDNNAAEMADYILQIGNQFTIQTYPEDLRSKITLIEQSTQQYQYEFRESAKNKSDFVMIASYGNILKGIGPVIQYFHKHKDLNLHWLGTVDDGVLEAISPFLSDNIKIYGYNEMGSVTVKSVFDKCDFLICASGVEGGPSGAVLNAMKNGIIPIVTPCTAPEGIEEYGYLMQSSSCEEVEKAVNWALGLDKYTIEDKKRKSADFISENYNLAHYSKAFYEYIRGIINSNGR</sequence>
<dbReference type="Proteomes" id="UP000179284">
    <property type="component" value="Chromosome I"/>
</dbReference>
<dbReference type="Pfam" id="PF13692">
    <property type="entry name" value="Glyco_trans_1_4"/>
    <property type="match status" value="1"/>
</dbReference>
<dbReference type="RefSeq" id="WP_071175248.1">
    <property type="nucleotide sequence ID" value="NZ_CP017831.1"/>
</dbReference>